<organism evidence="2 3">
    <name type="scientific">Actinoallomurus liliacearum</name>
    <dbReference type="NCBI Taxonomy" id="1080073"/>
    <lineage>
        <taxon>Bacteria</taxon>
        <taxon>Bacillati</taxon>
        <taxon>Actinomycetota</taxon>
        <taxon>Actinomycetes</taxon>
        <taxon>Streptosporangiales</taxon>
        <taxon>Thermomonosporaceae</taxon>
        <taxon>Actinoallomurus</taxon>
    </lineage>
</organism>
<keyword evidence="3" id="KW-1185">Reference proteome</keyword>
<dbReference type="GO" id="GO:0032259">
    <property type="term" value="P:methylation"/>
    <property type="evidence" value="ECO:0007669"/>
    <property type="project" value="UniProtKB-KW"/>
</dbReference>
<dbReference type="Proteomes" id="UP001500212">
    <property type="component" value="Unassembled WGS sequence"/>
</dbReference>
<evidence type="ECO:0000256" key="1">
    <source>
        <dbReference type="SAM" id="MobiDB-lite"/>
    </source>
</evidence>
<keyword evidence="2" id="KW-0808">Transferase</keyword>
<dbReference type="Pfam" id="PF04672">
    <property type="entry name" value="Methyltransf_19"/>
    <property type="match status" value="1"/>
</dbReference>
<proteinExistence type="predicted"/>
<comment type="caution">
    <text evidence="2">The sequence shown here is derived from an EMBL/GenBank/DDBJ whole genome shotgun (WGS) entry which is preliminary data.</text>
</comment>
<gene>
    <name evidence="2" type="ORF">GCM10023195_71720</name>
</gene>
<name>A0ABP8TWP1_9ACTN</name>
<dbReference type="Gene3D" id="3.40.50.150">
    <property type="entry name" value="Vaccinia Virus protein VP39"/>
    <property type="match status" value="1"/>
</dbReference>
<feature type="region of interest" description="Disordered" evidence="1">
    <location>
        <begin position="1"/>
        <end position="29"/>
    </location>
</feature>
<dbReference type="EMBL" id="BAABHJ010000032">
    <property type="protein sequence ID" value="GAA4616165.1"/>
    <property type="molecule type" value="Genomic_DNA"/>
</dbReference>
<dbReference type="CDD" id="cd02440">
    <property type="entry name" value="AdoMet_MTases"/>
    <property type="match status" value="1"/>
</dbReference>
<dbReference type="GO" id="GO:0008168">
    <property type="term" value="F:methyltransferase activity"/>
    <property type="evidence" value="ECO:0007669"/>
    <property type="project" value="UniProtKB-KW"/>
</dbReference>
<dbReference type="PIRSF" id="PIRSF017393">
    <property type="entry name" value="MTase_SAV2177"/>
    <property type="match status" value="1"/>
</dbReference>
<evidence type="ECO:0000313" key="2">
    <source>
        <dbReference type="EMBL" id="GAA4616165.1"/>
    </source>
</evidence>
<dbReference type="RefSeq" id="WP_345364480.1">
    <property type="nucleotide sequence ID" value="NZ_BAABHJ010000032.1"/>
</dbReference>
<dbReference type="SUPFAM" id="SSF53335">
    <property type="entry name" value="S-adenosyl-L-methionine-dependent methyltransferases"/>
    <property type="match status" value="1"/>
</dbReference>
<evidence type="ECO:0000313" key="3">
    <source>
        <dbReference type="Proteomes" id="UP001500212"/>
    </source>
</evidence>
<protein>
    <submittedName>
        <fullName evidence="2">SAM-dependent methyltransferase</fullName>
    </submittedName>
</protein>
<sequence length="293" mass="31820">MASESAGPGDSSPADADAHARRGPGLDTSVPHTARMYDYLLGGKDNFAVDRAAVKKVLEAMPDMPQSIRLSRLFLRRAVRYAVRRGVTQFLDIGTGIPTAGNVHEVAHELAPDARIAYVDHDPIVLTHARALLSGEHRDRVTIVLADLREPEKILATPEIRDVIDFDRPVALMLVSVLHFVRDDEDPYGLVKRLWAGLAPGSMLILTHASLDPDPETGLAASAGWANASSTMNMRTYDEILRFFDGLDLVEPGLAATWNPDGEPAEILERAVRNIWGYGGVAVKPPAGAVPER</sequence>
<reference evidence="3" key="1">
    <citation type="journal article" date="2019" name="Int. J. Syst. Evol. Microbiol.">
        <title>The Global Catalogue of Microorganisms (GCM) 10K type strain sequencing project: providing services to taxonomists for standard genome sequencing and annotation.</title>
        <authorList>
            <consortium name="The Broad Institute Genomics Platform"/>
            <consortium name="The Broad Institute Genome Sequencing Center for Infectious Disease"/>
            <person name="Wu L."/>
            <person name="Ma J."/>
        </authorList>
    </citation>
    <scope>NUCLEOTIDE SEQUENCE [LARGE SCALE GENOMIC DNA]</scope>
    <source>
        <strain evidence="3">JCM 17938</strain>
    </source>
</reference>
<dbReference type="InterPro" id="IPR006764">
    <property type="entry name" value="SAM_dep_MeTrfase_SAV2177_type"/>
</dbReference>
<accession>A0ABP8TWP1</accession>
<dbReference type="InterPro" id="IPR029063">
    <property type="entry name" value="SAM-dependent_MTases_sf"/>
</dbReference>
<keyword evidence="2" id="KW-0489">Methyltransferase</keyword>